<reference evidence="2 3" key="1">
    <citation type="journal article" date="2015" name="Genome Announc.">
        <title>Genome Sequence of 'Candidatus Thioglobus autotrophica' Strain EF1, a Chemoautotroph from the SUP05 Clade of Marine Gammaproteobacteria.</title>
        <authorList>
            <person name="Shah V."/>
            <person name="Morris R.M."/>
        </authorList>
    </citation>
    <scope>NUCLEOTIDE SEQUENCE [LARGE SCALE GENOMIC DNA]</scope>
    <source>
        <strain evidence="2 3">EF1</strain>
    </source>
</reference>
<feature type="chain" id="PRO_5005799185" evidence="1">
    <location>
        <begin position="19"/>
        <end position="151"/>
    </location>
</feature>
<proteinExistence type="predicted"/>
<dbReference type="EMBL" id="CP010552">
    <property type="protein sequence ID" value="ALE52618.1"/>
    <property type="molecule type" value="Genomic_DNA"/>
</dbReference>
<keyword evidence="3" id="KW-1185">Reference proteome</keyword>
<dbReference type="KEGG" id="tho:SP60_05000"/>
<name>A0A0M4NWR6_9GAMM</name>
<feature type="signal peptide" evidence="1">
    <location>
        <begin position="1"/>
        <end position="18"/>
    </location>
</feature>
<gene>
    <name evidence="2" type="ORF">SP60_05000</name>
</gene>
<protein>
    <submittedName>
        <fullName evidence="2">Uncharacterized protein</fullName>
    </submittedName>
</protein>
<dbReference type="RefSeq" id="WP_053951581.1">
    <property type="nucleotide sequence ID" value="NZ_CP010552.1"/>
</dbReference>
<accession>A0A0M4NWR6</accession>
<dbReference type="AlphaFoldDB" id="A0A0M4NWR6"/>
<keyword evidence="1" id="KW-0732">Signal</keyword>
<dbReference type="Proteomes" id="UP000058020">
    <property type="component" value="Chromosome"/>
</dbReference>
<evidence type="ECO:0000256" key="1">
    <source>
        <dbReference type="SAM" id="SignalP"/>
    </source>
</evidence>
<evidence type="ECO:0000313" key="3">
    <source>
        <dbReference type="Proteomes" id="UP000058020"/>
    </source>
</evidence>
<sequence>MKKILLVTFLLTSFNAFTAFNATHLNNIDIRVFNESKVQIFKNDVHMFGIDCNNGILCKAFVSHVPSPKYKVFDGMVQSNSEVLELSAKNIQSVVNKNRSLVFIMSSGNASGSYTNVQEFEIDSDTGAFYHTTKEYDWMRYGHPDDYPLNR</sequence>
<organism evidence="2 3">
    <name type="scientific">Candidatus Thioglobus autotrophicus</name>
    <dbReference type="NCBI Taxonomy" id="1705394"/>
    <lineage>
        <taxon>Bacteria</taxon>
        <taxon>Pseudomonadati</taxon>
        <taxon>Pseudomonadota</taxon>
        <taxon>Gammaproteobacteria</taxon>
        <taxon>Candidatus Pseudothioglobaceae</taxon>
        <taxon>Candidatus Thioglobus</taxon>
    </lineage>
</organism>
<evidence type="ECO:0000313" key="2">
    <source>
        <dbReference type="EMBL" id="ALE52618.1"/>
    </source>
</evidence>